<evidence type="ECO:0000256" key="1">
    <source>
        <dbReference type="ARBA" id="ARBA00004370"/>
    </source>
</evidence>
<evidence type="ECO:0000256" key="2">
    <source>
        <dbReference type="ARBA" id="ARBA00007293"/>
    </source>
</evidence>
<comment type="caution">
    <text evidence="7">The sequence shown here is derived from an EMBL/GenBank/DDBJ whole genome shotgun (WGS) entry which is preliminary data.</text>
</comment>
<proteinExistence type="inferred from homology"/>
<dbReference type="InterPro" id="IPR004241">
    <property type="entry name" value="Atg8-like"/>
</dbReference>
<evidence type="ECO:0000256" key="5">
    <source>
        <dbReference type="RuleBase" id="RU004384"/>
    </source>
</evidence>
<evidence type="ECO:0000313" key="7">
    <source>
        <dbReference type="EMBL" id="CAD2200057.1"/>
    </source>
</evidence>
<evidence type="ECO:0000256" key="3">
    <source>
        <dbReference type="ARBA" id="ARBA00023136"/>
    </source>
</evidence>
<gene>
    <name evidence="7" type="ORF">MENT_LOCUS53498</name>
</gene>
<comment type="subcellular location">
    <subcellularLocation>
        <location evidence="1">Membrane</location>
    </subcellularLocation>
</comment>
<keyword evidence="6" id="KW-1133">Transmembrane helix</keyword>
<keyword evidence="4" id="KW-0449">Lipoprotein</keyword>
<keyword evidence="3 6" id="KW-0472">Membrane</keyword>
<dbReference type="GO" id="GO:0016020">
    <property type="term" value="C:membrane"/>
    <property type="evidence" value="ECO:0007669"/>
    <property type="project" value="UniProtKB-SubCell"/>
</dbReference>
<dbReference type="Pfam" id="PF02991">
    <property type="entry name" value="ATG8"/>
    <property type="match status" value="1"/>
</dbReference>
<dbReference type="EMBL" id="CAJEWN010001792">
    <property type="protein sequence ID" value="CAD2200057.1"/>
    <property type="molecule type" value="Genomic_DNA"/>
</dbReference>
<dbReference type="Gene3D" id="3.10.20.90">
    <property type="entry name" value="Phosphatidylinositol 3-kinase Catalytic Subunit, Chain A, domain 1"/>
    <property type="match status" value="1"/>
</dbReference>
<keyword evidence="5" id="KW-0072">Autophagy</keyword>
<dbReference type="Proteomes" id="UP000580250">
    <property type="component" value="Unassembled WGS sequence"/>
</dbReference>
<protein>
    <submittedName>
        <fullName evidence="7">Uncharacterized protein</fullName>
    </submittedName>
</protein>
<evidence type="ECO:0000256" key="4">
    <source>
        <dbReference type="ARBA" id="ARBA00023288"/>
    </source>
</evidence>
<feature type="transmembrane region" description="Helical" evidence="6">
    <location>
        <begin position="76"/>
        <end position="95"/>
    </location>
</feature>
<dbReference type="GO" id="GO:0006914">
    <property type="term" value="P:autophagy"/>
    <property type="evidence" value="ECO:0007669"/>
    <property type="project" value="UniProtKB-KW"/>
</dbReference>
<dbReference type="PANTHER" id="PTHR10969">
    <property type="entry name" value="MICROTUBULE-ASSOCIATED PROTEINS 1A/1B LIGHT CHAIN 3-RELATED"/>
    <property type="match status" value="1"/>
</dbReference>
<dbReference type="SUPFAM" id="SSF54236">
    <property type="entry name" value="Ubiquitin-like"/>
    <property type="match status" value="1"/>
</dbReference>
<reference evidence="7 8" key="1">
    <citation type="submission" date="2020-08" db="EMBL/GenBank/DDBJ databases">
        <authorList>
            <person name="Koutsovoulos G."/>
            <person name="Danchin GJ E."/>
        </authorList>
    </citation>
    <scope>NUCLEOTIDE SEQUENCE [LARGE SCALE GENOMIC DNA]</scope>
</reference>
<comment type="similarity">
    <text evidence="2 5">Belongs to the ATG8 family.</text>
</comment>
<keyword evidence="6" id="KW-0812">Transmembrane</keyword>
<dbReference type="InterPro" id="IPR029071">
    <property type="entry name" value="Ubiquitin-like_domsf"/>
</dbReference>
<accession>A0A6V7XMD9</accession>
<sequence>MFKSMNWKENKFEKRRAVVEKIKRKFTNRVPVIVEKSPKSRLRDLDKKKYLVPSELTVGQFYFLIHKRIHLRPEQMLFFFVNSLIPQVIFFNFTFQIPNFTDYDYNGATVSGL</sequence>
<name>A0A6V7XMD9_MELEN</name>
<evidence type="ECO:0000256" key="6">
    <source>
        <dbReference type="SAM" id="Phobius"/>
    </source>
</evidence>
<dbReference type="AlphaFoldDB" id="A0A6V7XMD9"/>
<evidence type="ECO:0000313" key="8">
    <source>
        <dbReference type="Proteomes" id="UP000580250"/>
    </source>
</evidence>
<organism evidence="7 8">
    <name type="scientific">Meloidogyne enterolobii</name>
    <name type="common">Root-knot nematode worm</name>
    <name type="synonym">Meloidogyne mayaguensis</name>
    <dbReference type="NCBI Taxonomy" id="390850"/>
    <lineage>
        <taxon>Eukaryota</taxon>
        <taxon>Metazoa</taxon>
        <taxon>Ecdysozoa</taxon>
        <taxon>Nematoda</taxon>
        <taxon>Chromadorea</taxon>
        <taxon>Rhabditida</taxon>
        <taxon>Tylenchina</taxon>
        <taxon>Tylenchomorpha</taxon>
        <taxon>Tylenchoidea</taxon>
        <taxon>Meloidogynidae</taxon>
        <taxon>Meloidogyninae</taxon>
        <taxon>Meloidogyne</taxon>
    </lineage>
</organism>
<dbReference type="OrthoDB" id="6738456at2759"/>